<organism evidence="7 8">
    <name type="scientific">Dibothriocephalus latus</name>
    <name type="common">Fish tapeworm</name>
    <name type="synonym">Diphyllobothrium latum</name>
    <dbReference type="NCBI Taxonomy" id="60516"/>
    <lineage>
        <taxon>Eukaryota</taxon>
        <taxon>Metazoa</taxon>
        <taxon>Spiralia</taxon>
        <taxon>Lophotrochozoa</taxon>
        <taxon>Platyhelminthes</taxon>
        <taxon>Cestoda</taxon>
        <taxon>Eucestoda</taxon>
        <taxon>Diphyllobothriidea</taxon>
        <taxon>Diphyllobothriidae</taxon>
        <taxon>Dibothriocephalus</taxon>
    </lineage>
</organism>
<dbReference type="InterPro" id="IPR001609">
    <property type="entry name" value="Myosin_head_motor_dom-like"/>
</dbReference>
<dbReference type="GO" id="GO:0003779">
    <property type="term" value="F:actin binding"/>
    <property type="evidence" value="ECO:0007669"/>
    <property type="project" value="UniProtKB-KW"/>
</dbReference>
<dbReference type="EMBL" id="UYRU01006096">
    <property type="protein sequence ID" value="VDK39698.1"/>
    <property type="molecule type" value="Genomic_DNA"/>
</dbReference>
<evidence type="ECO:0000256" key="2">
    <source>
        <dbReference type="ARBA" id="ARBA00022840"/>
    </source>
</evidence>
<keyword evidence="8" id="KW-1185">Reference proteome</keyword>
<dbReference type="PANTHER" id="PTHR46049:SF10">
    <property type="entry name" value="MYOSIN VIIA"/>
    <property type="match status" value="1"/>
</dbReference>
<feature type="domain" description="Myosin motor" evidence="6">
    <location>
        <begin position="1"/>
        <end position="195"/>
    </location>
</feature>
<keyword evidence="3 5" id="KW-0518">Myosin</keyword>
<dbReference type="InterPro" id="IPR036961">
    <property type="entry name" value="Kinesin_motor_dom_sf"/>
</dbReference>
<keyword evidence="5" id="KW-0009">Actin-binding</keyword>
<evidence type="ECO:0000256" key="4">
    <source>
        <dbReference type="ARBA" id="ARBA00023175"/>
    </source>
</evidence>
<name>A0A3P6RC37_DIBLA</name>
<evidence type="ECO:0000313" key="7">
    <source>
        <dbReference type="EMBL" id="VDK39698.1"/>
    </source>
</evidence>
<dbReference type="GO" id="GO:0003774">
    <property type="term" value="F:cytoskeletal motor activity"/>
    <property type="evidence" value="ECO:0007669"/>
    <property type="project" value="InterPro"/>
</dbReference>
<sequence length="197" mass="23051">RFGIRHFAGPVFYEVEGFLEKNRDTFNHDLLDVIGTSKNSFLRELFEERLSSSSESRSRSLTLSMQFKRSLERLLQIINGCHPFFVRCIKPNELKLPNCFDRELCVRQLRYSGMMETIQIRRLGYPIRYKFADFTERFRVILRPCPLSQRQTAVLNDMAELICRTAFGFDTSYAVGKNKVFLRVSSLYLLRILSPAA</sequence>
<gene>
    <name evidence="7" type="ORF">DILT_LOCUS1062</name>
</gene>
<comment type="similarity">
    <text evidence="5">Belongs to the TRAFAC class myosin-kinesin ATPase superfamily. Myosin family.</text>
</comment>
<dbReference type="OrthoDB" id="6285334at2759"/>
<dbReference type="InterPro" id="IPR027417">
    <property type="entry name" value="P-loop_NTPase"/>
</dbReference>
<dbReference type="Gene3D" id="6.20.240.20">
    <property type="match status" value="1"/>
</dbReference>
<evidence type="ECO:0000256" key="3">
    <source>
        <dbReference type="ARBA" id="ARBA00023123"/>
    </source>
</evidence>
<evidence type="ECO:0000259" key="6">
    <source>
        <dbReference type="PROSITE" id="PS51456"/>
    </source>
</evidence>
<dbReference type="PROSITE" id="PS51456">
    <property type="entry name" value="MYOSIN_MOTOR"/>
    <property type="match status" value="1"/>
</dbReference>
<evidence type="ECO:0000313" key="8">
    <source>
        <dbReference type="Proteomes" id="UP000281553"/>
    </source>
</evidence>
<accession>A0A3P6RC37</accession>
<evidence type="ECO:0000256" key="1">
    <source>
        <dbReference type="ARBA" id="ARBA00022741"/>
    </source>
</evidence>
<dbReference type="AlphaFoldDB" id="A0A3P6RC37"/>
<dbReference type="InterPro" id="IPR051724">
    <property type="entry name" value="Actin_motor_Myosin"/>
</dbReference>
<proteinExistence type="inferred from homology"/>
<keyword evidence="4" id="KW-0505">Motor protein</keyword>
<comment type="caution">
    <text evidence="5">Lacks conserved residue(s) required for the propagation of feature annotation.</text>
</comment>
<dbReference type="SMART" id="SM00242">
    <property type="entry name" value="MYSc"/>
    <property type="match status" value="1"/>
</dbReference>
<keyword evidence="2" id="KW-0067">ATP-binding</keyword>
<feature type="region of interest" description="Actin-binding" evidence="5">
    <location>
        <begin position="71"/>
        <end position="93"/>
    </location>
</feature>
<dbReference type="Pfam" id="PF00063">
    <property type="entry name" value="Myosin_head"/>
    <property type="match status" value="1"/>
</dbReference>
<dbReference type="SUPFAM" id="SSF52540">
    <property type="entry name" value="P-loop containing nucleoside triphosphate hydrolases"/>
    <property type="match status" value="1"/>
</dbReference>
<dbReference type="Proteomes" id="UP000281553">
    <property type="component" value="Unassembled WGS sequence"/>
</dbReference>
<dbReference type="GO" id="GO:0016459">
    <property type="term" value="C:myosin complex"/>
    <property type="evidence" value="ECO:0007669"/>
    <property type="project" value="UniProtKB-KW"/>
</dbReference>
<keyword evidence="1" id="KW-0547">Nucleotide-binding</keyword>
<dbReference type="Gene3D" id="3.40.850.10">
    <property type="entry name" value="Kinesin motor domain"/>
    <property type="match status" value="1"/>
</dbReference>
<dbReference type="GO" id="GO:0005524">
    <property type="term" value="F:ATP binding"/>
    <property type="evidence" value="ECO:0007669"/>
    <property type="project" value="UniProtKB-KW"/>
</dbReference>
<dbReference type="PANTHER" id="PTHR46049">
    <property type="entry name" value="AGAP003327-PA"/>
    <property type="match status" value="1"/>
</dbReference>
<protein>
    <recommendedName>
        <fullName evidence="6">Myosin motor domain-containing protein</fullName>
    </recommendedName>
</protein>
<dbReference type="Gene3D" id="1.20.58.530">
    <property type="match status" value="1"/>
</dbReference>
<dbReference type="Gene3D" id="1.20.120.720">
    <property type="entry name" value="Myosin VI head, motor domain, U50 subdomain"/>
    <property type="match status" value="1"/>
</dbReference>
<evidence type="ECO:0000256" key="5">
    <source>
        <dbReference type="PROSITE-ProRule" id="PRU00782"/>
    </source>
</evidence>
<reference evidence="7 8" key="1">
    <citation type="submission" date="2018-11" db="EMBL/GenBank/DDBJ databases">
        <authorList>
            <consortium name="Pathogen Informatics"/>
        </authorList>
    </citation>
    <scope>NUCLEOTIDE SEQUENCE [LARGE SCALE GENOMIC DNA]</scope>
</reference>
<feature type="non-terminal residue" evidence="7">
    <location>
        <position position="1"/>
    </location>
</feature>